<dbReference type="GO" id="GO:0000209">
    <property type="term" value="P:protein polyubiquitination"/>
    <property type="evidence" value="ECO:0007669"/>
    <property type="project" value="UniProtKB-ARBA"/>
</dbReference>
<dbReference type="InterPro" id="IPR051826">
    <property type="entry name" value="E3_ubiquitin-ligase_domain"/>
</dbReference>
<keyword evidence="7" id="KW-0833">Ubl conjugation pathway</keyword>
<reference evidence="18 19" key="1">
    <citation type="journal article" date="2020" name="Nature">
        <title>Six reference-quality genomes reveal evolution of bat adaptations.</title>
        <authorList>
            <person name="Jebb D."/>
            <person name="Huang Z."/>
            <person name="Pippel M."/>
            <person name="Hughes G.M."/>
            <person name="Lavrichenko K."/>
            <person name="Devanna P."/>
            <person name="Winkler S."/>
            <person name="Jermiin L.S."/>
            <person name="Skirmuntt E.C."/>
            <person name="Katzourakis A."/>
            <person name="Burkitt-Gray L."/>
            <person name="Ray D.A."/>
            <person name="Sullivan K.A.M."/>
            <person name="Roscito J.G."/>
            <person name="Kirilenko B.M."/>
            <person name="Davalos L.M."/>
            <person name="Corthals A.P."/>
            <person name="Power M.L."/>
            <person name="Jones G."/>
            <person name="Ransome R.D."/>
            <person name="Dechmann D.K.N."/>
            <person name="Locatelli A.G."/>
            <person name="Puechmaille S.J."/>
            <person name="Fedrigo O."/>
            <person name="Jarvis E.D."/>
            <person name="Hiller M."/>
            <person name="Vernes S.C."/>
            <person name="Myers E.W."/>
            <person name="Teeling E.C."/>
        </authorList>
    </citation>
    <scope>NUCLEOTIDE SEQUENCE [LARGE SCALE GENOMIC DNA]</scope>
    <source>
        <strain evidence="18">MPipKuh1</strain>
        <tissue evidence="18">Flight muscle</tissue>
    </source>
</reference>
<keyword evidence="4" id="KW-0808">Transferase</keyword>
<dbReference type="Gene3D" id="3.30.40.10">
    <property type="entry name" value="Zinc/RING finger domain, C3HC4 (zinc finger)"/>
    <property type="match status" value="1"/>
</dbReference>
<dbReference type="FunFam" id="3.30.40.10:FF:000069">
    <property type="entry name" value="E3 ubiquitin-protein ligase RNF115"/>
    <property type="match status" value="1"/>
</dbReference>
<proteinExistence type="predicted"/>
<dbReference type="GO" id="GO:0008270">
    <property type="term" value="F:zinc ion binding"/>
    <property type="evidence" value="ECO:0007669"/>
    <property type="project" value="UniProtKB-KW"/>
</dbReference>
<feature type="domain" description="RING-type" evidence="17">
    <location>
        <begin position="22"/>
        <end position="63"/>
    </location>
</feature>
<dbReference type="GO" id="GO:0005737">
    <property type="term" value="C:cytoplasm"/>
    <property type="evidence" value="ECO:0007669"/>
    <property type="project" value="TreeGrafter"/>
</dbReference>
<dbReference type="InterPro" id="IPR013083">
    <property type="entry name" value="Znf_RING/FYVE/PHD"/>
</dbReference>
<evidence type="ECO:0000256" key="8">
    <source>
        <dbReference type="ARBA" id="ARBA00022833"/>
    </source>
</evidence>
<accession>A0A7J7XC98</accession>
<name>A0A7J7XC98_PIPKU</name>
<comment type="catalytic activity">
    <reaction evidence="1">
        <text>S-ubiquitinyl-[E2 ubiquitin-conjugating enzyme]-L-cysteine + [acceptor protein]-L-lysine = [E2 ubiquitin-conjugating enzyme]-L-cysteine + N(6)-ubiquitinyl-[acceptor protein]-L-lysine.</text>
        <dbReference type="EC" id="2.3.2.27"/>
    </reaction>
</comment>
<dbReference type="SUPFAM" id="SSF57850">
    <property type="entry name" value="RING/U-box"/>
    <property type="match status" value="1"/>
</dbReference>
<evidence type="ECO:0000256" key="10">
    <source>
        <dbReference type="ARBA" id="ARBA00067479"/>
    </source>
</evidence>
<comment type="subunit">
    <text evidence="9">Interacts with RAB7A. Interacts with EGFR and FLT3. Interacts with BST2. Interacts with STX17. Interacts with YWHAE.</text>
</comment>
<dbReference type="GO" id="GO:0006511">
    <property type="term" value="P:ubiquitin-dependent protein catabolic process"/>
    <property type="evidence" value="ECO:0007669"/>
    <property type="project" value="TreeGrafter"/>
</dbReference>
<comment type="caution">
    <text evidence="18">The sequence shown here is derived from an EMBL/GenBank/DDBJ whole genome shotgun (WGS) entry which is preliminary data.</text>
</comment>
<evidence type="ECO:0000256" key="13">
    <source>
        <dbReference type="ARBA" id="ARBA00080022"/>
    </source>
</evidence>
<evidence type="ECO:0000256" key="16">
    <source>
        <dbReference type="SAM" id="MobiDB-lite"/>
    </source>
</evidence>
<protein>
    <recommendedName>
        <fullName evidence="10">E3 ubiquitin-protein ligase RNF115</fullName>
        <ecNumber evidence="3">2.3.2.27</ecNumber>
    </recommendedName>
    <alternativeName>
        <fullName evidence="14">RING finger protein 115</fullName>
    </alternativeName>
    <alternativeName>
        <fullName evidence="13">RING-type E3 ubiquitin transferase RNF115</fullName>
    </alternativeName>
    <alternativeName>
        <fullName evidence="11">Rab7-interacting RING finger protein</fullName>
    </alternativeName>
    <alternativeName>
        <fullName evidence="12">Zinc finger protein 364</fullName>
    </alternativeName>
</protein>
<evidence type="ECO:0000313" key="18">
    <source>
        <dbReference type="EMBL" id="KAF6347303.1"/>
    </source>
</evidence>
<feature type="region of interest" description="Disordered" evidence="16">
    <location>
        <begin position="70"/>
        <end position="104"/>
    </location>
</feature>
<evidence type="ECO:0000256" key="15">
    <source>
        <dbReference type="PROSITE-ProRule" id="PRU00175"/>
    </source>
</evidence>
<evidence type="ECO:0000256" key="14">
    <source>
        <dbReference type="ARBA" id="ARBA00080428"/>
    </source>
</evidence>
<dbReference type="PANTHER" id="PTHR22765">
    <property type="entry name" value="RING FINGER AND PROTEASE ASSOCIATED DOMAIN-CONTAINING"/>
    <property type="match status" value="1"/>
</dbReference>
<evidence type="ECO:0000259" key="17">
    <source>
        <dbReference type="PROSITE" id="PS50089"/>
    </source>
</evidence>
<evidence type="ECO:0000256" key="2">
    <source>
        <dbReference type="ARBA" id="ARBA00004906"/>
    </source>
</evidence>
<keyword evidence="6 15" id="KW-0863">Zinc-finger</keyword>
<evidence type="ECO:0000256" key="4">
    <source>
        <dbReference type="ARBA" id="ARBA00022679"/>
    </source>
</evidence>
<dbReference type="EC" id="2.3.2.27" evidence="3"/>
<dbReference type="Proteomes" id="UP000558488">
    <property type="component" value="Unassembled WGS sequence"/>
</dbReference>
<keyword evidence="5" id="KW-0479">Metal-binding</keyword>
<comment type="pathway">
    <text evidence="2">Protein modification; protein ubiquitination.</text>
</comment>
<evidence type="ECO:0000256" key="7">
    <source>
        <dbReference type="ARBA" id="ARBA00022786"/>
    </source>
</evidence>
<sequence>MASSLQPPSPTWAWAPGSGLECPVCKDDYELGERVRQLPCNHLFHDGCIVPWLEQHDSCPVCRKSLTGQNTATNPPGLTAVSFSSSSSSSSSSSPSNENPASNS</sequence>
<dbReference type="InterPro" id="IPR001841">
    <property type="entry name" value="Znf_RING"/>
</dbReference>
<dbReference type="EMBL" id="JACAGB010000008">
    <property type="protein sequence ID" value="KAF6347303.1"/>
    <property type="molecule type" value="Genomic_DNA"/>
</dbReference>
<evidence type="ECO:0000256" key="9">
    <source>
        <dbReference type="ARBA" id="ARBA00064389"/>
    </source>
</evidence>
<evidence type="ECO:0000256" key="1">
    <source>
        <dbReference type="ARBA" id="ARBA00000900"/>
    </source>
</evidence>
<evidence type="ECO:0000256" key="3">
    <source>
        <dbReference type="ARBA" id="ARBA00012483"/>
    </source>
</evidence>
<dbReference type="AlphaFoldDB" id="A0A7J7XC98"/>
<dbReference type="PROSITE" id="PS50089">
    <property type="entry name" value="ZF_RING_2"/>
    <property type="match status" value="1"/>
</dbReference>
<gene>
    <name evidence="18" type="ORF">mPipKuh1_014976</name>
</gene>
<dbReference type="Pfam" id="PF13639">
    <property type="entry name" value="zf-RING_2"/>
    <property type="match status" value="1"/>
</dbReference>
<keyword evidence="8" id="KW-0862">Zinc</keyword>
<dbReference type="GO" id="GO:0061630">
    <property type="term" value="F:ubiquitin protein ligase activity"/>
    <property type="evidence" value="ECO:0007669"/>
    <property type="project" value="UniProtKB-EC"/>
</dbReference>
<evidence type="ECO:0000256" key="5">
    <source>
        <dbReference type="ARBA" id="ARBA00022723"/>
    </source>
</evidence>
<dbReference type="PANTHER" id="PTHR22765:SF416">
    <property type="entry name" value="E3 UBIQUITIN-PROTEIN LIGASE GODZILLA"/>
    <property type="match status" value="1"/>
</dbReference>
<organism evidence="18 19">
    <name type="scientific">Pipistrellus kuhlii</name>
    <name type="common">Kuhl's pipistrelle</name>
    <dbReference type="NCBI Taxonomy" id="59472"/>
    <lineage>
        <taxon>Eukaryota</taxon>
        <taxon>Metazoa</taxon>
        <taxon>Chordata</taxon>
        <taxon>Craniata</taxon>
        <taxon>Vertebrata</taxon>
        <taxon>Euteleostomi</taxon>
        <taxon>Mammalia</taxon>
        <taxon>Eutheria</taxon>
        <taxon>Laurasiatheria</taxon>
        <taxon>Chiroptera</taxon>
        <taxon>Yangochiroptera</taxon>
        <taxon>Vespertilionidae</taxon>
        <taxon>Pipistrellus</taxon>
    </lineage>
</organism>
<evidence type="ECO:0000256" key="11">
    <source>
        <dbReference type="ARBA" id="ARBA00075159"/>
    </source>
</evidence>
<feature type="compositionally biased region" description="Low complexity" evidence="16">
    <location>
        <begin position="82"/>
        <end position="104"/>
    </location>
</feature>
<evidence type="ECO:0000313" key="19">
    <source>
        <dbReference type="Proteomes" id="UP000558488"/>
    </source>
</evidence>
<keyword evidence="19" id="KW-1185">Reference proteome</keyword>
<evidence type="ECO:0000256" key="6">
    <source>
        <dbReference type="ARBA" id="ARBA00022771"/>
    </source>
</evidence>
<evidence type="ECO:0000256" key="12">
    <source>
        <dbReference type="ARBA" id="ARBA00079501"/>
    </source>
</evidence>
<dbReference type="SMART" id="SM00184">
    <property type="entry name" value="RING"/>
    <property type="match status" value="1"/>
</dbReference>